<dbReference type="Gene3D" id="3.10.580.10">
    <property type="entry name" value="CBS-domain"/>
    <property type="match status" value="1"/>
</dbReference>
<sequence>MEQEYTEEILELFEEMKDPSFKETLLSYHPYELSEALLLLNEEERLLLYKLLTPVEISPIMGYLDVDDVLELFNEMTPKYIVGIIQHLDIDDAVDIMQELPEEERAGYLKLMNKEHRDQIKDLFKYKEDTAGSIMTTNYVEIDVEDSIEQAMKKLIAQAVEAETIDTIYIVDQKDKLVGVLALRELILARKGQKIKELMNERIIWVHSSTDQEEVAEVFKDYDFTNVPVVDHLDRMIGIITIDDIVDVIDEEAAEDYSLFAGISDATIDSETETIWMSSKKRIPWLLALSILGFLTSTIIAQYESTVSAVPTIALFMPMILGMAGNTGTQALAVTVRALNSGEFNNKSVIMKHLLREFGTGLLNGIFLAIALFGITYAFLSFTNNPDAFKITQVVSLSIFVGLTISTFAGAFIPIIINSLNIDPAIASGPFVTVINDILGLTIYFTLATILIINTL</sequence>
<dbReference type="GO" id="GO:0046872">
    <property type="term" value="F:metal ion binding"/>
    <property type="evidence" value="ECO:0007669"/>
    <property type="project" value="UniProtKB-KW"/>
</dbReference>
<dbReference type="Pfam" id="PF01769">
    <property type="entry name" value="MgtE"/>
    <property type="match status" value="1"/>
</dbReference>
<keyword evidence="3 9" id="KW-0813">Transport</keyword>
<keyword evidence="7 9" id="KW-0472">Membrane</keyword>
<dbReference type="PROSITE" id="PS51371">
    <property type="entry name" value="CBS"/>
    <property type="match status" value="2"/>
</dbReference>
<reference evidence="11" key="1">
    <citation type="journal article" date="2015" name="Environ. Microbiol.">
        <title>Pressure adaptation is linked to thermal adaptation in salt-saturated marine habitats.</title>
        <authorList>
            <consortium name="The MAMBA Consortium"/>
            <person name="Alcaide M."/>
            <person name="Stogios P.J."/>
            <person name="Lafraya A."/>
            <person name="Tchigvintsev A."/>
            <person name="Flick R."/>
            <person name="Bargiela R."/>
            <person name="Chernikova T.N."/>
            <person name="Reva O.N."/>
            <person name="Hai T."/>
            <person name="Leggewie C.C."/>
            <person name="Katzke N."/>
            <person name="La Cono V."/>
            <person name="Matesanz R."/>
            <person name="Jebbar M."/>
            <person name="Jaeger K.E."/>
            <person name="Yakimov M.M."/>
            <person name="Yakunin A.F."/>
            <person name="Golyshin P.N."/>
            <person name="Golyshina O.V."/>
            <person name="Savchenko A."/>
            <person name="Ferrer M."/>
        </authorList>
    </citation>
    <scope>NUCLEOTIDE SEQUENCE</scope>
</reference>
<dbReference type="InterPro" id="IPR006668">
    <property type="entry name" value="Mg_transptr_MgtE_intracell_dom"/>
</dbReference>
<comment type="function">
    <text evidence="9">Acts as a magnesium transporter.</text>
</comment>
<dbReference type="NCBIfam" id="TIGR00400">
    <property type="entry name" value="mgtE"/>
    <property type="match status" value="1"/>
</dbReference>
<name>A0A0B5KU98_9FIRM</name>
<dbReference type="SUPFAM" id="SSF158791">
    <property type="entry name" value="MgtE N-terminal domain-like"/>
    <property type="match status" value="1"/>
</dbReference>
<dbReference type="Pfam" id="PF03448">
    <property type="entry name" value="MgtE_N"/>
    <property type="match status" value="1"/>
</dbReference>
<feature type="transmembrane region" description="Helical" evidence="9">
    <location>
        <begin position="361"/>
        <end position="382"/>
    </location>
</feature>
<dbReference type="GO" id="GO:0015095">
    <property type="term" value="F:magnesium ion transmembrane transporter activity"/>
    <property type="evidence" value="ECO:0007669"/>
    <property type="project" value="UniProtKB-UniRule"/>
</dbReference>
<proteinExistence type="inferred from homology"/>
<feature type="transmembrane region" description="Helical" evidence="9">
    <location>
        <begin position="394"/>
        <end position="417"/>
    </location>
</feature>
<evidence type="ECO:0000256" key="2">
    <source>
        <dbReference type="ARBA" id="ARBA00009749"/>
    </source>
</evidence>
<keyword evidence="9" id="KW-0479">Metal-binding</keyword>
<dbReference type="InterPro" id="IPR006667">
    <property type="entry name" value="SLC41_membr_dom"/>
</dbReference>
<feature type="domain" description="CBS" evidence="10">
    <location>
        <begin position="135"/>
        <end position="197"/>
    </location>
</feature>
<keyword evidence="9" id="KW-1003">Cell membrane</keyword>
<evidence type="ECO:0000256" key="8">
    <source>
        <dbReference type="PROSITE-ProRule" id="PRU00703"/>
    </source>
</evidence>
<evidence type="ECO:0000256" key="5">
    <source>
        <dbReference type="ARBA" id="ARBA00022842"/>
    </source>
</evidence>
<dbReference type="SMART" id="SM00924">
    <property type="entry name" value="MgtE_N"/>
    <property type="match status" value="1"/>
</dbReference>
<dbReference type="SUPFAM" id="SSF54631">
    <property type="entry name" value="CBS-domain pair"/>
    <property type="match status" value="1"/>
</dbReference>
<feature type="transmembrane region" description="Helical" evidence="9">
    <location>
        <begin position="315"/>
        <end position="340"/>
    </location>
</feature>
<keyword evidence="8" id="KW-0129">CBS domain</keyword>
<dbReference type="SUPFAM" id="SSF161093">
    <property type="entry name" value="MgtE membrane domain-like"/>
    <property type="match status" value="1"/>
</dbReference>
<dbReference type="PANTHER" id="PTHR43773">
    <property type="entry name" value="MAGNESIUM TRANSPORTER MGTE"/>
    <property type="match status" value="1"/>
</dbReference>
<feature type="transmembrane region" description="Helical" evidence="9">
    <location>
        <begin position="285"/>
        <end position="303"/>
    </location>
</feature>
<dbReference type="InterPro" id="IPR036739">
    <property type="entry name" value="SLC41_membr_dom_sf"/>
</dbReference>
<evidence type="ECO:0000256" key="6">
    <source>
        <dbReference type="ARBA" id="ARBA00022989"/>
    </source>
</evidence>
<dbReference type="CDD" id="cd04606">
    <property type="entry name" value="CBS_pair_Mg_transporter"/>
    <property type="match status" value="1"/>
</dbReference>
<comment type="subcellular location">
    <subcellularLocation>
        <location evidence="9">Cell membrane</location>
        <topology evidence="9">Multi-pass membrane protein</topology>
    </subcellularLocation>
    <subcellularLocation>
        <location evidence="1">Membrane</location>
        <topology evidence="1">Multi-pass membrane protein</topology>
    </subcellularLocation>
</comment>
<comment type="similarity">
    <text evidence="2 9">Belongs to the SLC41A transporter family.</text>
</comment>
<dbReference type="AlphaFoldDB" id="A0A0B5KU98"/>
<keyword evidence="5 9" id="KW-0460">Magnesium</keyword>
<dbReference type="PANTHER" id="PTHR43773:SF1">
    <property type="entry name" value="MAGNESIUM TRANSPORTER MGTE"/>
    <property type="match status" value="1"/>
</dbReference>
<organism evidence="11">
    <name type="scientific">Firmicutes bacterium enrichment culture clone fosmid MGS-M1</name>
    <dbReference type="NCBI Taxonomy" id="1549348"/>
    <lineage>
        <taxon>Bacteria</taxon>
        <taxon>Bacillati</taxon>
        <taxon>Bacillota</taxon>
        <taxon>environmental samples</taxon>
    </lineage>
</organism>
<dbReference type="GO" id="GO:0005886">
    <property type="term" value="C:plasma membrane"/>
    <property type="evidence" value="ECO:0007669"/>
    <property type="project" value="UniProtKB-SubCell"/>
</dbReference>
<dbReference type="SMART" id="SM00116">
    <property type="entry name" value="CBS"/>
    <property type="match status" value="2"/>
</dbReference>
<evidence type="ECO:0000256" key="3">
    <source>
        <dbReference type="ARBA" id="ARBA00022448"/>
    </source>
</evidence>
<dbReference type="Gene3D" id="1.10.357.20">
    <property type="entry name" value="SLC41 divalent cation transporters, integral membrane domain"/>
    <property type="match status" value="1"/>
</dbReference>
<evidence type="ECO:0000256" key="9">
    <source>
        <dbReference type="RuleBase" id="RU362011"/>
    </source>
</evidence>
<dbReference type="InterPro" id="IPR046342">
    <property type="entry name" value="CBS_dom_sf"/>
</dbReference>
<evidence type="ECO:0000313" key="11">
    <source>
        <dbReference type="EMBL" id="AJG37923.1"/>
    </source>
</evidence>
<dbReference type="InterPro" id="IPR038076">
    <property type="entry name" value="MgtE_N_sf"/>
</dbReference>
<evidence type="ECO:0000256" key="1">
    <source>
        <dbReference type="ARBA" id="ARBA00004141"/>
    </source>
</evidence>
<dbReference type="EMBL" id="KF831414">
    <property type="protein sequence ID" value="AJG37923.1"/>
    <property type="molecule type" value="Genomic_DNA"/>
</dbReference>
<evidence type="ECO:0000256" key="7">
    <source>
        <dbReference type="ARBA" id="ARBA00023136"/>
    </source>
</evidence>
<dbReference type="Gene3D" id="1.25.60.10">
    <property type="entry name" value="MgtE N-terminal domain-like"/>
    <property type="match status" value="1"/>
</dbReference>
<feature type="domain" description="CBS" evidence="10">
    <location>
        <begin position="199"/>
        <end position="255"/>
    </location>
</feature>
<keyword evidence="6 9" id="KW-1133">Transmembrane helix</keyword>
<feature type="transmembrane region" description="Helical" evidence="9">
    <location>
        <begin position="429"/>
        <end position="453"/>
    </location>
</feature>
<protein>
    <recommendedName>
        <fullName evidence="9">Magnesium transporter MgtE</fullName>
    </recommendedName>
</protein>
<dbReference type="InterPro" id="IPR006669">
    <property type="entry name" value="MgtE_transporter"/>
</dbReference>
<keyword evidence="4 9" id="KW-0812">Transmembrane</keyword>
<dbReference type="Pfam" id="PF00571">
    <property type="entry name" value="CBS"/>
    <property type="match status" value="2"/>
</dbReference>
<comment type="subunit">
    <text evidence="9">Homodimer.</text>
</comment>
<accession>A0A0B5KU98</accession>
<dbReference type="InterPro" id="IPR000644">
    <property type="entry name" value="CBS_dom"/>
</dbReference>
<evidence type="ECO:0000256" key="4">
    <source>
        <dbReference type="ARBA" id="ARBA00022692"/>
    </source>
</evidence>
<evidence type="ECO:0000259" key="10">
    <source>
        <dbReference type="PROSITE" id="PS51371"/>
    </source>
</evidence>